<evidence type="ECO:0000313" key="3">
    <source>
        <dbReference type="EMBL" id="KAH0964958.1"/>
    </source>
</evidence>
<keyword evidence="2" id="KW-0472">Membrane</keyword>
<evidence type="ECO:0000256" key="2">
    <source>
        <dbReference type="SAM" id="Phobius"/>
    </source>
</evidence>
<accession>A0A9P8MYW9</accession>
<evidence type="ECO:0000256" key="1">
    <source>
        <dbReference type="SAM" id="MobiDB-lite"/>
    </source>
</evidence>
<evidence type="ECO:0000313" key="4">
    <source>
        <dbReference type="Proteomes" id="UP000824596"/>
    </source>
</evidence>
<dbReference type="RefSeq" id="XP_044722471.1">
    <property type="nucleotide sequence ID" value="XM_044861445.1"/>
</dbReference>
<proteinExistence type="predicted"/>
<feature type="compositionally biased region" description="Polar residues" evidence="1">
    <location>
        <begin position="166"/>
        <end position="183"/>
    </location>
</feature>
<keyword evidence="4" id="KW-1185">Reference proteome</keyword>
<keyword evidence="2" id="KW-1133">Transmembrane helix</keyword>
<protein>
    <submittedName>
        <fullName evidence="3">Uncharacterized protein</fullName>
    </submittedName>
</protein>
<feature type="transmembrane region" description="Helical" evidence="2">
    <location>
        <begin position="49"/>
        <end position="72"/>
    </location>
</feature>
<comment type="caution">
    <text evidence="3">The sequence shown here is derived from an EMBL/GenBank/DDBJ whole genome shotgun (WGS) entry which is preliminary data.</text>
</comment>
<dbReference type="Proteomes" id="UP000824596">
    <property type="component" value="Unassembled WGS sequence"/>
</dbReference>
<dbReference type="OrthoDB" id="4502894at2759"/>
<organism evidence="3 4">
    <name type="scientific">Hirsutella rhossiliensis</name>
    <dbReference type="NCBI Taxonomy" id="111463"/>
    <lineage>
        <taxon>Eukaryota</taxon>
        <taxon>Fungi</taxon>
        <taxon>Dikarya</taxon>
        <taxon>Ascomycota</taxon>
        <taxon>Pezizomycotina</taxon>
        <taxon>Sordariomycetes</taxon>
        <taxon>Hypocreomycetidae</taxon>
        <taxon>Hypocreales</taxon>
        <taxon>Ophiocordycipitaceae</taxon>
        <taxon>Hirsutella</taxon>
    </lineage>
</organism>
<gene>
    <name evidence="3" type="ORF">HRG_02974</name>
</gene>
<reference evidence="3" key="1">
    <citation type="submission" date="2021-09" db="EMBL/GenBank/DDBJ databases">
        <title>A high-quality genome of the endoparasitic fungus Hirsutella rhossiliensis with a comparison of Hirsutella genomes reveals transposable elements contributing to genome size variation.</title>
        <authorList>
            <person name="Lin R."/>
            <person name="Jiao Y."/>
            <person name="Sun X."/>
            <person name="Ling J."/>
            <person name="Xie B."/>
            <person name="Cheng X."/>
        </authorList>
    </citation>
    <scope>NUCLEOTIDE SEQUENCE</scope>
    <source>
        <strain evidence="3">HR02</strain>
    </source>
</reference>
<dbReference type="AlphaFoldDB" id="A0A9P8MYW9"/>
<feature type="compositionally biased region" description="Basic and acidic residues" evidence="1">
    <location>
        <begin position="137"/>
        <end position="151"/>
    </location>
</feature>
<name>A0A9P8MYW9_9HYPO</name>
<dbReference type="GeneID" id="68352103"/>
<sequence length="193" mass="20944">MDDHHLQRKQSSSVDDASALHAILDTAALVARALWRLPWAASLARLARLAALPLGLLAWPLSCLAAVLRILFAPALHVAAYLLSWGRAVVALIASLEPLYTFFSVAAAIGIVSGVILGLSSSIITTYLGMYDDPETDDRPSDKLTGYDKRLPAPGPASWEADWHWTESSTSRFRQPSGLLSQTIHEEEDDSDP</sequence>
<feature type="transmembrane region" description="Helical" evidence="2">
    <location>
        <begin position="103"/>
        <end position="130"/>
    </location>
</feature>
<dbReference type="EMBL" id="JAIZPD010000003">
    <property type="protein sequence ID" value="KAH0964958.1"/>
    <property type="molecule type" value="Genomic_DNA"/>
</dbReference>
<feature type="region of interest" description="Disordered" evidence="1">
    <location>
        <begin position="137"/>
        <end position="193"/>
    </location>
</feature>
<keyword evidence="2" id="KW-0812">Transmembrane</keyword>